<evidence type="ECO:0000313" key="2">
    <source>
        <dbReference type="EMBL" id="WWD78746.1"/>
    </source>
</evidence>
<dbReference type="InterPro" id="IPR025620">
    <property type="entry name" value="YlaH"/>
</dbReference>
<dbReference type="Pfam" id="PF14036">
    <property type="entry name" value="YlaH"/>
    <property type="match status" value="1"/>
</dbReference>
<keyword evidence="1" id="KW-1133">Transmembrane helix</keyword>
<sequence length="115" mass="12883">MLYASNNEVTAPNMTPLAEFLGAGNPENFLTAFIVLYILINLLSVLVFNLGFARKLPLLKNVVIYGMMLFGNIFITFLAFTLPIIESLFIAAIVLGVYKLQLKRHKQSEEQNQTS</sequence>
<keyword evidence="1" id="KW-0812">Transmembrane</keyword>
<protein>
    <submittedName>
        <fullName evidence="2">YlaH-like family protein</fullName>
    </submittedName>
</protein>
<evidence type="ECO:0000256" key="1">
    <source>
        <dbReference type="SAM" id="Phobius"/>
    </source>
</evidence>
<accession>A0A5C7FBF9</accession>
<keyword evidence="1" id="KW-0472">Membrane</keyword>
<dbReference type="OrthoDB" id="2680377at2"/>
<evidence type="ECO:0000313" key="3">
    <source>
        <dbReference type="Proteomes" id="UP000321816"/>
    </source>
</evidence>
<proteinExistence type="predicted"/>
<dbReference type="KEGG" id="ahal:FTX54_009925"/>
<dbReference type="AlphaFoldDB" id="A0A5C7FBF9"/>
<dbReference type="Proteomes" id="UP000321816">
    <property type="component" value="Chromosome"/>
</dbReference>
<keyword evidence="3" id="KW-1185">Reference proteome</keyword>
<organism evidence="2 3">
    <name type="scientific">Alkalicoccus halolimnae</name>
    <dbReference type="NCBI Taxonomy" id="1667239"/>
    <lineage>
        <taxon>Bacteria</taxon>
        <taxon>Bacillati</taxon>
        <taxon>Bacillota</taxon>
        <taxon>Bacilli</taxon>
        <taxon>Bacillales</taxon>
        <taxon>Bacillaceae</taxon>
        <taxon>Alkalicoccus</taxon>
    </lineage>
</organism>
<dbReference type="RefSeq" id="WP_147802440.1">
    <property type="nucleotide sequence ID" value="NZ_CP144914.1"/>
</dbReference>
<gene>
    <name evidence="2" type="ORF">FTX54_009925</name>
</gene>
<name>A0A5C7FBF9_9BACI</name>
<feature type="transmembrane region" description="Helical" evidence="1">
    <location>
        <begin position="29"/>
        <end position="50"/>
    </location>
</feature>
<feature type="transmembrane region" description="Helical" evidence="1">
    <location>
        <begin position="84"/>
        <end position="102"/>
    </location>
</feature>
<dbReference type="EMBL" id="CP144914">
    <property type="protein sequence ID" value="WWD78746.1"/>
    <property type="molecule type" value="Genomic_DNA"/>
</dbReference>
<reference evidence="2 3" key="1">
    <citation type="submission" date="2024-01" db="EMBL/GenBank/DDBJ databases">
        <title>Complete Genome Sequence of Alkalicoccus halolimnae BZ-SZ-XJ29T, a Moderately Halophilic Bacterium Isolated from a Salt Lake.</title>
        <authorList>
            <person name="Zhao B."/>
        </authorList>
    </citation>
    <scope>NUCLEOTIDE SEQUENCE [LARGE SCALE GENOMIC DNA]</scope>
    <source>
        <strain evidence="2 3">BZ-SZ-XJ29</strain>
    </source>
</reference>